<sequence length="315" mass="34837">MPFIRRYLRLTEHQTILVRAHVADASEIAYFCGPASVQTSSATRLHSVIEAVKPLVFMRLRDTTAGAGKMGAGDMANAIRGDERQRQLTLDGLSRGSGGDENGGGDGERESEGVKYELGRVEGGKGDYVTNRKEGWACKMFLRNDESTSRLIMKELKVASQKRRPRQKRSSRKRRIIDLDGEGDGNEVGEEDGDGGQQEGEEVSASSEEDEEDEEDMKPQMTTDYKQYAIYGRVLILLLKKTATGMEAEMDKLLWGSESDRSDGDEDDGGDDEKQQSGSTKPKEEGKATRAGMSAWIGASQQMRVEETAMDFEEK</sequence>
<feature type="compositionally biased region" description="Basic and acidic residues" evidence="1">
    <location>
        <begin position="106"/>
        <end position="118"/>
    </location>
</feature>
<feature type="region of interest" description="Disordered" evidence="1">
    <location>
        <begin position="158"/>
        <end position="223"/>
    </location>
</feature>
<comment type="caution">
    <text evidence="2">The sequence shown here is derived from an EMBL/GenBank/DDBJ whole genome shotgun (WGS) entry which is preliminary data.</text>
</comment>
<evidence type="ECO:0000256" key="1">
    <source>
        <dbReference type="SAM" id="MobiDB-lite"/>
    </source>
</evidence>
<organism evidence="2 3">
    <name type="scientific">Myxozyma melibiosi</name>
    <dbReference type="NCBI Taxonomy" id="54550"/>
    <lineage>
        <taxon>Eukaryota</taxon>
        <taxon>Fungi</taxon>
        <taxon>Dikarya</taxon>
        <taxon>Ascomycota</taxon>
        <taxon>Saccharomycotina</taxon>
        <taxon>Lipomycetes</taxon>
        <taxon>Lipomycetales</taxon>
        <taxon>Lipomycetaceae</taxon>
        <taxon>Myxozyma</taxon>
    </lineage>
</organism>
<evidence type="ECO:0000313" key="3">
    <source>
        <dbReference type="Proteomes" id="UP001498771"/>
    </source>
</evidence>
<feature type="region of interest" description="Disordered" evidence="1">
    <location>
        <begin position="255"/>
        <end position="315"/>
    </location>
</feature>
<proteinExistence type="predicted"/>
<reference evidence="2 3" key="1">
    <citation type="submission" date="2024-03" db="EMBL/GenBank/DDBJ databases">
        <title>Genome-scale model development and genomic sequencing of the oleaginous clade Lipomyces.</title>
        <authorList>
            <consortium name="Lawrence Berkeley National Laboratory"/>
            <person name="Czajka J.J."/>
            <person name="Han Y."/>
            <person name="Kim J."/>
            <person name="Mondo S.J."/>
            <person name="Hofstad B.A."/>
            <person name="Robles A."/>
            <person name="Haridas S."/>
            <person name="Riley R."/>
            <person name="LaButti K."/>
            <person name="Pangilinan J."/>
            <person name="Andreopoulos W."/>
            <person name="Lipzen A."/>
            <person name="Yan J."/>
            <person name="Wang M."/>
            <person name="Ng V."/>
            <person name="Grigoriev I.V."/>
            <person name="Spatafora J.W."/>
            <person name="Magnuson J.K."/>
            <person name="Baker S.E."/>
            <person name="Pomraning K.R."/>
        </authorList>
    </citation>
    <scope>NUCLEOTIDE SEQUENCE [LARGE SCALE GENOMIC DNA]</scope>
    <source>
        <strain evidence="2 3">Phaff 52-87</strain>
    </source>
</reference>
<feature type="region of interest" description="Disordered" evidence="1">
    <location>
        <begin position="89"/>
        <end position="118"/>
    </location>
</feature>
<feature type="compositionally biased region" description="Gly residues" evidence="1">
    <location>
        <begin position="95"/>
        <end position="105"/>
    </location>
</feature>
<protein>
    <submittedName>
        <fullName evidence="2">Uncharacterized protein</fullName>
    </submittedName>
</protein>
<name>A0ABR1F8Q1_9ASCO</name>
<evidence type="ECO:0000313" key="2">
    <source>
        <dbReference type="EMBL" id="KAK7206212.1"/>
    </source>
</evidence>
<gene>
    <name evidence="2" type="ORF">BZA70DRAFT_276036</name>
</gene>
<dbReference type="RefSeq" id="XP_064769245.1">
    <property type="nucleotide sequence ID" value="XM_064912242.1"/>
</dbReference>
<feature type="compositionally biased region" description="Acidic residues" evidence="1">
    <location>
        <begin position="179"/>
        <end position="216"/>
    </location>
</feature>
<keyword evidence="3" id="KW-1185">Reference proteome</keyword>
<accession>A0ABR1F8Q1</accession>
<dbReference type="EMBL" id="JBBJBU010000003">
    <property type="protein sequence ID" value="KAK7206212.1"/>
    <property type="molecule type" value="Genomic_DNA"/>
</dbReference>
<dbReference type="Proteomes" id="UP001498771">
    <property type="component" value="Unassembled WGS sequence"/>
</dbReference>
<feature type="compositionally biased region" description="Basic residues" evidence="1">
    <location>
        <begin position="160"/>
        <end position="175"/>
    </location>
</feature>
<dbReference type="GeneID" id="90037754"/>